<dbReference type="RefSeq" id="WP_043460104.1">
    <property type="nucleotide sequence ID" value="NZ_CP134822.1"/>
</dbReference>
<evidence type="ECO:0000259" key="1">
    <source>
        <dbReference type="PROSITE" id="PS50943"/>
    </source>
</evidence>
<dbReference type="InterPro" id="IPR043917">
    <property type="entry name" value="DUF5753"/>
</dbReference>
<evidence type="ECO:0000313" key="2">
    <source>
        <dbReference type="EMBL" id="RKM98820.1"/>
    </source>
</evidence>
<comment type="caution">
    <text evidence="2">The sequence shown here is derived from an EMBL/GenBank/DDBJ whole genome shotgun (WGS) entry which is preliminary data.</text>
</comment>
<protein>
    <submittedName>
        <fullName evidence="2">Helix-turn-helix domain-containing protein</fullName>
    </submittedName>
</protein>
<keyword evidence="3" id="KW-1185">Reference proteome</keyword>
<gene>
    <name evidence="2" type="ORF">SFRA_000740</name>
</gene>
<proteinExistence type="predicted"/>
<dbReference type="PROSITE" id="PS50943">
    <property type="entry name" value="HTH_CROC1"/>
    <property type="match status" value="1"/>
</dbReference>
<dbReference type="EMBL" id="JNAD02000001">
    <property type="protein sequence ID" value="RKM98820.1"/>
    <property type="molecule type" value="Genomic_DNA"/>
</dbReference>
<accession>A0A3M8FE73</accession>
<dbReference type="InterPro" id="IPR001387">
    <property type="entry name" value="Cro/C1-type_HTH"/>
</dbReference>
<evidence type="ECO:0000313" key="3">
    <source>
        <dbReference type="Proteomes" id="UP000028058"/>
    </source>
</evidence>
<organism evidence="2 3">
    <name type="scientific">Streptomyces xinghaiensis</name>
    <dbReference type="NCBI Taxonomy" id="1038928"/>
    <lineage>
        <taxon>Bacteria</taxon>
        <taxon>Bacillati</taxon>
        <taxon>Actinomycetota</taxon>
        <taxon>Actinomycetes</taxon>
        <taxon>Kitasatosporales</taxon>
        <taxon>Streptomycetaceae</taxon>
        <taxon>Streptomyces</taxon>
    </lineage>
</organism>
<dbReference type="InterPro" id="IPR010982">
    <property type="entry name" value="Lambda_DNA-bd_dom_sf"/>
</dbReference>
<feature type="domain" description="HTH cro/C1-type" evidence="1">
    <location>
        <begin position="20"/>
        <end position="74"/>
    </location>
</feature>
<dbReference type="Pfam" id="PF13560">
    <property type="entry name" value="HTH_31"/>
    <property type="match status" value="1"/>
</dbReference>
<dbReference type="Pfam" id="PF19054">
    <property type="entry name" value="DUF5753"/>
    <property type="match status" value="1"/>
</dbReference>
<dbReference type="Gene3D" id="1.10.260.40">
    <property type="entry name" value="lambda repressor-like DNA-binding domains"/>
    <property type="match status" value="1"/>
</dbReference>
<dbReference type="Proteomes" id="UP000028058">
    <property type="component" value="Unassembled WGS sequence"/>
</dbReference>
<dbReference type="AlphaFoldDB" id="A0A3M8FE73"/>
<name>A0A3M8FE73_9ACTN</name>
<dbReference type="SUPFAM" id="SSF47413">
    <property type="entry name" value="lambda repressor-like DNA-binding domains"/>
    <property type="match status" value="1"/>
</dbReference>
<sequence length="279" mass="31592">MELNNESDQLTPRVRLGRRLRRMRERKELSLRQLSEQVGGYSHSYLGRVELGEQLPSEALVNSLDGYFDTDGVLGELLEIAHASVIADYSRTVVSKEPEAERIQVFTSSLVPGLLQTEEYAREFFRRSLPGESEENRNARVTVRLRRQRILHQGKSPYYWSIMDEAALRRPVGGQRNMSAQLRHLLHMASQPRVTVQILPFAEGAHPMLGGGLTLMTLKDGRTIALVESFDSGEAVESPRRVVDLTDRFDLARSLALTDDASIDLISDYLKEYEDDCDS</sequence>
<dbReference type="GO" id="GO:0003677">
    <property type="term" value="F:DNA binding"/>
    <property type="evidence" value="ECO:0007669"/>
    <property type="project" value="InterPro"/>
</dbReference>
<dbReference type="SMART" id="SM00530">
    <property type="entry name" value="HTH_XRE"/>
    <property type="match status" value="1"/>
</dbReference>
<reference evidence="2 3" key="1">
    <citation type="journal article" date="2014" name="Genome Announc.">
        <title>Draft Genome Sequence of Streptomyces fradiae ATCC 19609, a Strain Highly Sensitive to Antibiotics.</title>
        <authorList>
            <person name="Bekker O.B."/>
            <person name="Klimina K.M."/>
            <person name="Vatlin A.A."/>
            <person name="Zakharevich N.V."/>
            <person name="Kasianov A.S."/>
            <person name="Danilenko V.N."/>
        </authorList>
    </citation>
    <scope>NUCLEOTIDE SEQUENCE [LARGE SCALE GENOMIC DNA]</scope>
    <source>
        <strain evidence="2 3">ATCC 19609</strain>
    </source>
</reference>
<dbReference type="OrthoDB" id="4273809at2"/>